<dbReference type="EMBL" id="ADVL01000522">
    <property type="protein sequence ID" value="EFH11075.1"/>
    <property type="molecule type" value="Genomic_DNA"/>
</dbReference>
<dbReference type="HOGENOM" id="CLU_2297734_0_0_5"/>
<evidence type="ECO:0000256" key="1">
    <source>
        <dbReference type="SAM" id="MobiDB-lite"/>
    </source>
</evidence>
<comment type="caution">
    <text evidence="2">The sequence shown here is derived from an EMBL/GenBank/DDBJ whole genome shotgun (WGS) entry which is preliminary data.</text>
</comment>
<feature type="region of interest" description="Disordered" evidence="1">
    <location>
        <begin position="1"/>
        <end position="28"/>
    </location>
</feature>
<feature type="region of interest" description="Disordered" evidence="1">
    <location>
        <begin position="63"/>
        <end position="100"/>
    </location>
</feature>
<name>D5RNP2_9PROT</name>
<proteinExistence type="predicted"/>
<feature type="non-terminal residue" evidence="2">
    <location>
        <position position="1"/>
    </location>
</feature>
<keyword evidence="3" id="KW-1185">Reference proteome</keyword>
<dbReference type="Proteomes" id="UP000005324">
    <property type="component" value="Unassembled WGS sequence"/>
</dbReference>
<evidence type="ECO:0000313" key="3">
    <source>
        <dbReference type="Proteomes" id="UP000005324"/>
    </source>
</evidence>
<sequence length="100" mass="10448">RGKGGGGSPPRRAQPRRPWSQAARRDSCTASALVMPISRSMRSSSSARCCRVSIMRSSCRSVAIQPTGRAPRGLRRATGQGEAEPSWADMTGGLSSAGGC</sequence>
<evidence type="ECO:0000313" key="2">
    <source>
        <dbReference type="EMBL" id="EFH11075.1"/>
    </source>
</evidence>
<gene>
    <name evidence="2" type="ORF">HMPREF0731_2703</name>
</gene>
<accession>D5RNP2</accession>
<reference evidence="2 3" key="1">
    <citation type="submission" date="2010-04" db="EMBL/GenBank/DDBJ databases">
        <authorList>
            <person name="Qin X."/>
            <person name="Bachman B."/>
            <person name="Battles P."/>
            <person name="Bell A."/>
            <person name="Bess C."/>
            <person name="Bickham C."/>
            <person name="Chaboub L."/>
            <person name="Chen D."/>
            <person name="Coyle M."/>
            <person name="Deiros D.R."/>
            <person name="Dinh H."/>
            <person name="Forbes L."/>
            <person name="Fowler G."/>
            <person name="Francisco L."/>
            <person name="Fu Q."/>
            <person name="Gubbala S."/>
            <person name="Hale W."/>
            <person name="Han Y."/>
            <person name="Hemphill L."/>
            <person name="Highlander S.K."/>
            <person name="Hirani K."/>
            <person name="Hogues M."/>
            <person name="Jackson L."/>
            <person name="Jakkamsetti A."/>
            <person name="Javaid M."/>
            <person name="Jiang H."/>
            <person name="Korchina V."/>
            <person name="Kovar C."/>
            <person name="Lara F."/>
            <person name="Lee S."/>
            <person name="Mata R."/>
            <person name="Mathew T."/>
            <person name="Moen C."/>
            <person name="Morales K."/>
            <person name="Munidasa M."/>
            <person name="Nazareth L."/>
            <person name="Ngo R."/>
            <person name="Nguyen L."/>
            <person name="Okwuonu G."/>
            <person name="Ongeri F."/>
            <person name="Patil S."/>
            <person name="Petrosino J."/>
            <person name="Pham C."/>
            <person name="Pham P."/>
            <person name="Pu L.-L."/>
            <person name="Puazo M."/>
            <person name="Raj R."/>
            <person name="Reid J."/>
            <person name="Rouhana J."/>
            <person name="Saada N."/>
            <person name="Shang Y."/>
            <person name="Simmons D."/>
            <person name="Thornton R."/>
            <person name="Warren J."/>
            <person name="Weissenberger G."/>
            <person name="Zhang J."/>
            <person name="Zhang L."/>
            <person name="Zhou C."/>
            <person name="Zhu D."/>
            <person name="Muzny D."/>
            <person name="Worley K."/>
            <person name="Gibbs R."/>
        </authorList>
    </citation>
    <scope>NUCLEOTIDE SEQUENCE [LARGE SCALE GENOMIC DNA]</scope>
    <source>
        <strain evidence="2 3">ATCC 49957</strain>
    </source>
</reference>
<protein>
    <submittedName>
        <fullName evidence="2">Uncharacterized protein</fullName>
    </submittedName>
</protein>
<organism evidence="2 3">
    <name type="scientific">Pseudoroseomonas cervicalis ATCC 49957</name>
    <dbReference type="NCBI Taxonomy" id="525371"/>
    <lineage>
        <taxon>Bacteria</taxon>
        <taxon>Pseudomonadati</taxon>
        <taxon>Pseudomonadota</taxon>
        <taxon>Alphaproteobacteria</taxon>
        <taxon>Acetobacterales</taxon>
        <taxon>Roseomonadaceae</taxon>
        <taxon>Roseomonas</taxon>
    </lineage>
</organism>
<dbReference type="AlphaFoldDB" id="D5RNP2"/>